<feature type="domain" description="MobA/VirD2-like nuclease" evidence="1">
    <location>
        <begin position="29"/>
        <end position="145"/>
    </location>
</feature>
<evidence type="ECO:0000259" key="1">
    <source>
        <dbReference type="Pfam" id="PF03432"/>
    </source>
</evidence>
<dbReference type="EMBL" id="AP035789">
    <property type="protein sequence ID" value="BFO80379.1"/>
    <property type="molecule type" value="Genomic_DNA"/>
</dbReference>
<dbReference type="Pfam" id="PF03432">
    <property type="entry name" value="Relaxase"/>
    <property type="match status" value="1"/>
</dbReference>
<name>A0AB33JF33_9BACT</name>
<dbReference type="InterPro" id="IPR005094">
    <property type="entry name" value="Endonuclease_MobA/VirD2"/>
</dbReference>
<reference evidence="2" key="1">
    <citation type="submission" date="2024-07" db="EMBL/GenBank/DDBJ databases">
        <title>Complete genome sequence of Prevotella sp. YM-2024 GTC17262.</title>
        <authorList>
            <person name="Hayashi M."/>
            <person name="Muto Y."/>
            <person name="Tanaka K."/>
            <person name="Niwa H."/>
        </authorList>
    </citation>
    <scope>NUCLEOTIDE SEQUENCE</scope>
    <source>
        <strain evidence="2">GTC17262</strain>
    </source>
</reference>
<protein>
    <submittedName>
        <fullName evidence="2">Conjugal transfer protein MobB</fullName>
    </submittedName>
</protein>
<dbReference type="AlphaFoldDB" id="A0AB33JF33"/>
<organism evidence="2">
    <name type="scientific">Prevotella sp. GTC17262</name>
    <dbReference type="NCBI Taxonomy" id="3236797"/>
    <lineage>
        <taxon>Bacteria</taxon>
        <taxon>Pseudomonadati</taxon>
        <taxon>Bacteroidota</taxon>
        <taxon>Bacteroidia</taxon>
        <taxon>Bacteroidales</taxon>
        <taxon>Prevotellaceae</taxon>
        <taxon>Prevotella</taxon>
    </lineage>
</organism>
<evidence type="ECO:0000313" key="2">
    <source>
        <dbReference type="EMBL" id="BFO80379.1"/>
    </source>
</evidence>
<proteinExistence type="predicted"/>
<sequence length="408" mass="46226">MGSSLYGALAYNAQKINEGQGKLLATNKVFDSCTGKIDLARAFNDFMVYLPEGIRTEKPVLHISLNPHPDDRLTDMEMENIARDYLDRLGYGSQPYMIFKHEDIDRHHLHIVTLNVDERGKRLNQDFFFRRSERIRKELEKQYGLKPAQKKKGEVQQVARKVDIGKGDVKKQVGNAVKALAPKYRFQSFGEYRALLSLYHISVEEVRGEVKGREYHGLVYSATDDKGNKVGNPFKSSLFGKAAGHTAIERHFEISKKQIAEGKFTTPTKRAVLAALARTYHKDRFVDLLREKGIDTVFRLTEEGRIYGATFIDHRTGCVLNGSRMGKELSANALQEHFTLPYADENPIPLAVRTEETPSQQQAVSDGHEHLPDGLGLLMPTGPAVDAEEEAFIRAMRKRKRKRKGRSL</sequence>
<dbReference type="NCBIfam" id="NF041325">
    <property type="entry name" value="Bacteroid_MobB"/>
    <property type="match status" value="1"/>
</dbReference>
<accession>A0AB33JF33</accession>
<gene>
    <name evidence="2" type="primary">mobB_1</name>
    <name evidence="2" type="ORF">GTC17262_05700</name>
</gene>